<dbReference type="AlphaFoldDB" id="A0A1B8QQ64"/>
<evidence type="ECO:0000313" key="6">
    <source>
        <dbReference type="Proteomes" id="UP000092671"/>
    </source>
</evidence>
<evidence type="ECO:0000313" key="7">
    <source>
        <dbReference type="Proteomes" id="UP000594834"/>
    </source>
</evidence>
<evidence type="ECO:0000256" key="1">
    <source>
        <dbReference type="SAM" id="Phobius"/>
    </source>
</evidence>
<evidence type="ECO:0000313" key="2">
    <source>
        <dbReference type="EMBL" id="OBX48883.1"/>
    </source>
</evidence>
<dbReference type="Proteomes" id="UP000594834">
    <property type="component" value="Chromosome"/>
</dbReference>
<dbReference type="EMBL" id="LXTW01000006">
    <property type="protein sequence ID" value="OBX86400.1"/>
    <property type="molecule type" value="Genomic_DNA"/>
</dbReference>
<feature type="transmembrane region" description="Helical" evidence="1">
    <location>
        <begin position="49"/>
        <end position="67"/>
    </location>
</feature>
<gene>
    <name evidence="3" type="ORF">A7456_09560</name>
    <name evidence="2" type="ORF">A9Z60_04405</name>
    <name evidence="4" type="ORF">I6G26_10225</name>
</gene>
<sequence length="162" mass="19018">MNEYIEKSETNIDNLHHCFKKSWVAYFKTTSIFIIIFLLSVFFWGKSVLMALLVSTVIILIFIYKILYLKSFKLYTNEEGVWAFSGVLPWQRGVSGVKWRDLDDAVFFQGMISYFCKSYNISIRHRFTKSNEIVLEHIHKGNHAVSIINQLHKDLLNHGLIH</sequence>
<dbReference type="STRING" id="478.A7456_09560"/>
<dbReference type="Proteomes" id="UP000092671">
    <property type="component" value="Unassembled WGS sequence"/>
</dbReference>
<keyword evidence="7" id="KW-1185">Reference proteome</keyword>
<dbReference type="Proteomes" id="UP000092575">
    <property type="component" value="Unassembled WGS sequence"/>
</dbReference>
<name>A0A1B8QQ64_MORNO</name>
<keyword evidence="1" id="KW-0472">Membrane</keyword>
<keyword evidence="1" id="KW-1133">Transmembrane helix</keyword>
<dbReference type="RefSeq" id="WP_066885298.1">
    <property type="nucleotide sequence ID" value="NZ_CP065728.1"/>
</dbReference>
<reference evidence="3 5" key="1">
    <citation type="submission" date="2016-05" db="EMBL/GenBank/DDBJ databases">
        <title>Draft genome sequence of Moraxella nonliquefaciens CCUG 348T.</title>
        <authorList>
            <person name="Salva-Serra F."/>
            <person name="Engstrom-Jakobsson H."/>
            <person name="Thorell K."/>
            <person name="Gonzales-Siles L."/>
            <person name="Karlsson R."/>
            <person name="Boulund F."/>
            <person name="Engstrand L."/>
            <person name="Kristiansson E."/>
            <person name="Moore E."/>
        </authorList>
    </citation>
    <scope>NUCLEOTIDE SEQUENCE [LARGE SCALE GENOMIC DNA]</scope>
    <source>
        <strain evidence="3 5">CCUG 348</strain>
    </source>
</reference>
<protein>
    <submittedName>
        <fullName evidence="3">Uncharacterized protein</fullName>
    </submittedName>
</protein>
<dbReference type="OrthoDB" id="9154303at2"/>
<dbReference type="EMBL" id="CP065728">
    <property type="protein sequence ID" value="QPT44404.1"/>
    <property type="molecule type" value="Genomic_DNA"/>
</dbReference>
<organism evidence="3 5">
    <name type="scientific">Moraxella nonliquefaciens</name>
    <dbReference type="NCBI Taxonomy" id="478"/>
    <lineage>
        <taxon>Bacteria</taxon>
        <taxon>Pseudomonadati</taxon>
        <taxon>Pseudomonadota</taxon>
        <taxon>Gammaproteobacteria</taxon>
        <taxon>Moraxellales</taxon>
        <taxon>Moraxellaceae</taxon>
        <taxon>Moraxella</taxon>
    </lineage>
</organism>
<reference evidence="2 6" key="2">
    <citation type="submission" date="2016-06" db="EMBL/GenBank/DDBJ databases">
        <title>Draft genome of Moraxella nonliquefaciens CCUG 60284.</title>
        <authorList>
            <person name="Salva-Serra F."/>
            <person name="Engstrom-Jakobsson H."/>
            <person name="Thorell K."/>
            <person name="Gonzales-Siles L."/>
            <person name="Karlsson R."/>
            <person name="Boulund F."/>
            <person name="Engstrand L."/>
            <person name="Kristiansson E."/>
            <person name="Moore E."/>
        </authorList>
    </citation>
    <scope>NUCLEOTIDE SEQUENCE [LARGE SCALE GENOMIC DNA]</scope>
    <source>
        <strain evidence="2 6">CCUG 60284</strain>
    </source>
</reference>
<evidence type="ECO:0000313" key="4">
    <source>
        <dbReference type="EMBL" id="QPT44404.1"/>
    </source>
</evidence>
<evidence type="ECO:0000313" key="3">
    <source>
        <dbReference type="EMBL" id="OBX86400.1"/>
    </source>
</evidence>
<feature type="transmembrane region" description="Helical" evidence="1">
    <location>
        <begin position="23"/>
        <end position="43"/>
    </location>
</feature>
<accession>A0A1B8QQ64</accession>
<evidence type="ECO:0000313" key="5">
    <source>
        <dbReference type="Proteomes" id="UP000092575"/>
    </source>
</evidence>
<reference evidence="4 7" key="3">
    <citation type="submission" date="2020-12" db="EMBL/GenBank/DDBJ databases">
        <title>FDA dAtabase for Regulatory Grade micrObial Sequences (FDA-ARGOS): Supporting development and validation of Infectious Disease Dx tests.</title>
        <authorList>
            <person name="Sproer C."/>
            <person name="Gronow S."/>
            <person name="Severitt S."/>
            <person name="Schroder I."/>
            <person name="Tallon L."/>
            <person name="Sadzewicz L."/>
            <person name="Zhao X."/>
            <person name="Boylan J."/>
            <person name="Ott S."/>
            <person name="Bowen H."/>
            <person name="Vavikolanu K."/>
            <person name="Mehta A."/>
            <person name="Aluvathingal J."/>
            <person name="Nadendla S."/>
            <person name="Lowell S."/>
            <person name="Myers T."/>
            <person name="Yan Y."/>
            <person name="Sichtig H."/>
        </authorList>
    </citation>
    <scope>NUCLEOTIDE SEQUENCE [LARGE SCALE GENOMIC DNA]</scope>
    <source>
        <strain evidence="4 7">FDAARGOS_869</strain>
    </source>
</reference>
<proteinExistence type="predicted"/>
<dbReference type="EMBL" id="LZDN01000040">
    <property type="protein sequence ID" value="OBX48883.1"/>
    <property type="molecule type" value="Genomic_DNA"/>
</dbReference>
<keyword evidence="1" id="KW-0812">Transmembrane</keyword>